<keyword evidence="4 11" id="KW-0067">ATP-binding</keyword>
<dbReference type="InterPro" id="IPR001412">
    <property type="entry name" value="aa-tRNA-synth_I_CS"/>
</dbReference>
<evidence type="ECO:0000256" key="9">
    <source>
        <dbReference type="NCBIfam" id="TIGR00234"/>
    </source>
</evidence>
<dbReference type="NCBIfam" id="TIGR00234">
    <property type="entry name" value="tyrS"/>
    <property type="match status" value="1"/>
</dbReference>
<evidence type="ECO:0000256" key="2">
    <source>
        <dbReference type="ARBA" id="ARBA00022598"/>
    </source>
</evidence>
<keyword evidence="5 10" id="KW-0694">RNA-binding</keyword>
<keyword evidence="7 11" id="KW-0030">Aminoacyl-tRNA synthetase</keyword>
<name>A0A0G0XRF5_9BACT</name>
<dbReference type="GO" id="GO:0005524">
    <property type="term" value="F:ATP binding"/>
    <property type="evidence" value="ECO:0007669"/>
    <property type="project" value="UniProtKB-KW"/>
</dbReference>
<dbReference type="GO" id="GO:0006437">
    <property type="term" value="P:tyrosyl-tRNA aminoacylation"/>
    <property type="evidence" value="ECO:0007669"/>
    <property type="project" value="UniProtKB-UniRule"/>
</dbReference>
<dbReference type="SUPFAM" id="SSF52374">
    <property type="entry name" value="Nucleotidylyl transferase"/>
    <property type="match status" value="1"/>
</dbReference>
<reference evidence="13 14" key="1">
    <citation type="journal article" date="2015" name="Nature">
        <title>rRNA introns, odd ribosomes, and small enigmatic genomes across a large radiation of phyla.</title>
        <authorList>
            <person name="Brown C.T."/>
            <person name="Hug L.A."/>
            <person name="Thomas B.C."/>
            <person name="Sharon I."/>
            <person name="Castelle C.J."/>
            <person name="Singh A."/>
            <person name="Wilkins M.J."/>
            <person name="Williams K.H."/>
            <person name="Banfield J.F."/>
        </authorList>
    </citation>
    <scope>NUCLEOTIDE SEQUENCE [LARGE SCALE GENOMIC DNA]</scope>
</reference>
<dbReference type="GO" id="GO:0003723">
    <property type="term" value="F:RNA binding"/>
    <property type="evidence" value="ECO:0007669"/>
    <property type="project" value="UniProtKB-KW"/>
</dbReference>
<evidence type="ECO:0000256" key="3">
    <source>
        <dbReference type="ARBA" id="ARBA00022741"/>
    </source>
</evidence>
<dbReference type="PANTHER" id="PTHR11766">
    <property type="entry name" value="TYROSYL-TRNA SYNTHETASE"/>
    <property type="match status" value="1"/>
</dbReference>
<evidence type="ECO:0000256" key="5">
    <source>
        <dbReference type="ARBA" id="ARBA00022884"/>
    </source>
</evidence>
<dbReference type="InterPro" id="IPR024088">
    <property type="entry name" value="Tyr-tRNA-ligase_bac-type"/>
</dbReference>
<dbReference type="GO" id="GO:0005829">
    <property type="term" value="C:cytosol"/>
    <property type="evidence" value="ECO:0007669"/>
    <property type="project" value="TreeGrafter"/>
</dbReference>
<dbReference type="InterPro" id="IPR014729">
    <property type="entry name" value="Rossmann-like_a/b/a_fold"/>
</dbReference>
<dbReference type="GO" id="GO:0004831">
    <property type="term" value="F:tyrosine-tRNA ligase activity"/>
    <property type="evidence" value="ECO:0007669"/>
    <property type="project" value="UniProtKB-UniRule"/>
</dbReference>
<keyword evidence="3 11" id="KW-0547">Nucleotide-binding</keyword>
<dbReference type="Gene3D" id="1.10.240.10">
    <property type="entry name" value="Tyrosyl-Transfer RNA Synthetase"/>
    <property type="match status" value="1"/>
</dbReference>
<gene>
    <name evidence="13" type="ORF">UU84_C0006G0011</name>
</gene>
<dbReference type="PROSITE" id="PS50889">
    <property type="entry name" value="S4"/>
    <property type="match status" value="1"/>
</dbReference>
<proteinExistence type="inferred from homology"/>
<evidence type="ECO:0000256" key="10">
    <source>
        <dbReference type="PROSITE-ProRule" id="PRU00182"/>
    </source>
</evidence>
<dbReference type="PRINTS" id="PR01040">
    <property type="entry name" value="TRNASYNTHTYR"/>
</dbReference>
<evidence type="ECO:0000313" key="14">
    <source>
        <dbReference type="Proteomes" id="UP000033859"/>
    </source>
</evidence>
<dbReference type="SUPFAM" id="SSF55174">
    <property type="entry name" value="Alpha-L RNA-binding motif"/>
    <property type="match status" value="1"/>
</dbReference>
<dbReference type="AlphaFoldDB" id="A0A0G0XRF5"/>
<dbReference type="PROSITE" id="PS00178">
    <property type="entry name" value="AA_TRNA_LIGASE_I"/>
    <property type="match status" value="1"/>
</dbReference>
<evidence type="ECO:0000259" key="12">
    <source>
        <dbReference type="Pfam" id="PF22421"/>
    </source>
</evidence>
<evidence type="ECO:0000256" key="7">
    <source>
        <dbReference type="ARBA" id="ARBA00023146"/>
    </source>
</evidence>
<sequence>MIKLNSQEQKIKEALTKHIDKIYPSKEAMETILKSGKKLTIYWGIDPTAPDIHLGHSTNLFVLRRFQNLGHKIIILIGDYTAQIGDPTGKDKKRKVLTEKEVKKNFRTYKNQVLKILNAKKTIFRFNSEWWNKMSAKELLALDDLTTHQQIIERDMFQRRIKEDRPISMKELQYPLLQGYDSVVLKADVELGATDQLFNMLMGRDLEKTLLNKEKFVITTPLLINPETGNKLMSKSEGSYVSLNNSPFEIYGKIMALIDAVILTCFKLCTDLEDKKISEIESRLKNKENPRDVKAELAHEIVKIYYNEKKAKEAAEEFERIFKRHELPENIQEVSITIKPRKLIELLMQVGLAASRSEARRKVLENAVKADGKVKKDPEEVIDVYERMIVQYGKRNFRMVMKK</sequence>
<dbReference type="PATRIC" id="fig|1619029.3.peg.153"/>
<comment type="catalytic activity">
    <reaction evidence="8">
        <text>tRNA(Tyr) + L-tyrosine + ATP = L-tyrosyl-tRNA(Tyr) + AMP + diphosphate + H(+)</text>
        <dbReference type="Rhea" id="RHEA:10220"/>
        <dbReference type="Rhea" id="RHEA-COMP:9706"/>
        <dbReference type="Rhea" id="RHEA-COMP:9707"/>
        <dbReference type="ChEBI" id="CHEBI:15378"/>
        <dbReference type="ChEBI" id="CHEBI:30616"/>
        <dbReference type="ChEBI" id="CHEBI:33019"/>
        <dbReference type="ChEBI" id="CHEBI:58315"/>
        <dbReference type="ChEBI" id="CHEBI:78442"/>
        <dbReference type="ChEBI" id="CHEBI:78536"/>
        <dbReference type="ChEBI" id="CHEBI:456215"/>
        <dbReference type="EC" id="6.1.1.1"/>
    </reaction>
</comment>
<keyword evidence="6 11" id="KW-0648">Protein biosynthesis</keyword>
<evidence type="ECO:0000256" key="4">
    <source>
        <dbReference type="ARBA" id="ARBA00022840"/>
    </source>
</evidence>
<accession>A0A0G0XRF5</accession>
<protein>
    <recommendedName>
        <fullName evidence="1 9">Tyrosine--tRNA ligase</fullName>
        <ecNumber evidence="1 9">6.1.1.1</ecNumber>
    </recommendedName>
</protein>
<evidence type="ECO:0000256" key="11">
    <source>
        <dbReference type="RuleBase" id="RU363036"/>
    </source>
</evidence>
<evidence type="ECO:0000256" key="1">
    <source>
        <dbReference type="ARBA" id="ARBA00013160"/>
    </source>
</evidence>
<dbReference type="InterPro" id="IPR054608">
    <property type="entry name" value="SYY-like_C"/>
</dbReference>
<organism evidence="13 14">
    <name type="scientific">Candidatus Yanofskybacteria bacterium GW2011_GWC2_41_9</name>
    <dbReference type="NCBI Taxonomy" id="1619029"/>
    <lineage>
        <taxon>Bacteria</taxon>
        <taxon>Candidatus Yanofskyibacteriota</taxon>
    </lineage>
</organism>
<evidence type="ECO:0000256" key="8">
    <source>
        <dbReference type="ARBA" id="ARBA00048248"/>
    </source>
</evidence>
<dbReference type="PANTHER" id="PTHR11766:SF1">
    <property type="entry name" value="TYROSINE--TRNA LIGASE"/>
    <property type="match status" value="1"/>
</dbReference>
<comment type="caution">
    <text evidence="13">The sequence shown here is derived from an EMBL/GenBank/DDBJ whole genome shotgun (WGS) entry which is preliminary data.</text>
</comment>
<dbReference type="Pfam" id="PF00579">
    <property type="entry name" value="tRNA-synt_1b"/>
    <property type="match status" value="1"/>
</dbReference>
<dbReference type="EMBL" id="LCCE01000006">
    <property type="protein sequence ID" value="KKS27350.1"/>
    <property type="molecule type" value="Genomic_DNA"/>
</dbReference>
<dbReference type="EC" id="6.1.1.1" evidence="1 9"/>
<keyword evidence="2 11" id="KW-0436">Ligase</keyword>
<dbReference type="Pfam" id="PF22421">
    <property type="entry name" value="SYY_C-terminal"/>
    <property type="match status" value="1"/>
</dbReference>
<dbReference type="InterPro" id="IPR002305">
    <property type="entry name" value="aa-tRNA-synth_Ic"/>
</dbReference>
<dbReference type="Gene3D" id="3.40.50.620">
    <property type="entry name" value="HUPs"/>
    <property type="match status" value="1"/>
</dbReference>
<evidence type="ECO:0000313" key="13">
    <source>
        <dbReference type="EMBL" id="KKS27350.1"/>
    </source>
</evidence>
<dbReference type="Proteomes" id="UP000033859">
    <property type="component" value="Unassembled WGS sequence"/>
</dbReference>
<dbReference type="InterPro" id="IPR002307">
    <property type="entry name" value="Tyr-tRNA-ligase"/>
</dbReference>
<dbReference type="Gene3D" id="3.10.290.10">
    <property type="entry name" value="RNA-binding S4 domain"/>
    <property type="match status" value="1"/>
</dbReference>
<evidence type="ECO:0000256" key="6">
    <source>
        <dbReference type="ARBA" id="ARBA00022917"/>
    </source>
</evidence>
<dbReference type="CDD" id="cd00805">
    <property type="entry name" value="TyrRS_core"/>
    <property type="match status" value="1"/>
</dbReference>
<feature type="domain" description="Tyrosine--tRNA ligase SYY-like C-terminal" evidence="12">
    <location>
        <begin position="329"/>
        <end position="400"/>
    </location>
</feature>
<comment type="similarity">
    <text evidence="11">Belongs to the class-I aminoacyl-tRNA synthetase family.</text>
</comment>
<dbReference type="InterPro" id="IPR036986">
    <property type="entry name" value="S4_RNA-bd_sf"/>
</dbReference>